<dbReference type="EMBL" id="JAHDVG010000466">
    <property type="protein sequence ID" value="KAH1183022.1"/>
    <property type="molecule type" value="Genomic_DNA"/>
</dbReference>
<reference evidence="2" key="1">
    <citation type="submission" date="2021-09" db="EMBL/GenBank/DDBJ databases">
        <title>The genome of Mauremys mutica provides insights into the evolution of semi-aquatic lifestyle.</title>
        <authorList>
            <person name="Gong S."/>
            <person name="Gao Y."/>
        </authorList>
    </citation>
    <scope>NUCLEOTIDE SEQUENCE</scope>
    <source>
        <strain evidence="2">MM-2020</strain>
        <tissue evidence="2">Muscle</tissue>
    </source>
</reference>
<name>A0A9D3XN42_9SAUR</name>
<accession>A0A9D3XN42</accession>
<evidence type="ECO:0000256" key="1">
    <source>
        <dbReference type="SAM" id="MobiDB-lite"/>
    </source>
</evidence>
<comment type="caution">
    <text evidence="2">The sequence shown here is derived from an EMBL/GenBank/DDBJ whole genome shotgun (WGS) entry which is preliminary data.</text>
</comment>
<sequence>MAEARQQEPWDSRQPAWTLGDAQESRAIHVMSRGPCTRSDPQAGTTRDLPWLQLPADTQMAHSVGRVPWPRPVHSSSSKVSSKRHSGADMHSHPAGHSSTWTPLWLQYNAEKPQQDLGELTPHRVCLHRTLSLGCDSGLSPSPISVHTQICVTRVSECLGPRYGNSSEPESCCGSGPSLVMVQCGHSSSRRPESEETWVYKAV</sequence>
<feature type="compositionally biased region" description="Basic and acidic residues" evidence="1">
    <location>
        <begin position="1"/>
        <end position="11"/>
    </location>
</feature>
<protein>
    <submittedName>
        <fullName evidence="2">Uncharacterized protein</fullName>
    </submittedName>
</protein>
<organism evidence="2 3">
    <name type="scientific">Mauremys mutica</name>
    <name type="common">yellowpond turtle</name>
    <dbReference type="NCBI Taxonomy" id="74926"/>
    <lineage>
        <taxon>Eukaryota</taxon>
        <taxon>Metazoa</taxon>
        <taxon>Chordata</taxon>
        <taxon>Craniata</taxon>
        <taxon>Vertebrata</taxon>
        <taxon>Euteleostomi</taxon>
        <taxon>Archelosauria</taxon>
        <taxon>Testudinata</taxon>
        <taxon>Testudines</taxon>
        <taxon>Cryptodira</taxon>
        <taxon>Durocryptodira</taxon>
        <taxon>Testudinoidea</taxon>
        <taxon>Geoemydidae</taxon>
        <taxon>Geoemydinae</taxon>
        <taxon>Mauremys</taxon>
    </lineage>
</organism>
<evidence type="ECO:0000313" key="3">
    <source>
        <dbReference type="Proteomes" id="UP000827986"/>
    </source>
</evidence>
<keyword evidence="3" id="KW-1185">Reference proteome</keyword>
<feature type="region of interest" description="Disordered" evidence="1">
    <location>
        <begin position="1"/>
        <end position="22"/>
    </location>
</feature>
<proteinExistence type="predicted"/>
<gene>
    <name evidence="2" type="ORF">KIL84_004514</name>
</gene>
<dbReference type="Proteomes" id="UP000827986">
    <property type="component" value="Unassembled WGS sequence"/>
</dbReference>
<evidence type="ECO:0000313" key="2">
    <source>
        <dbReference type="EMBL" id="KAH1183022.1"/>
    </source>
</evidence>
<feature type="region of interest" description="Disordered" evidence="1">
    <location>
        <begin position="66"/>
        <end position="96"/>
    </location>
</feature>
<dbReference type="AlphaFoldDB" id="A0A9D3XN42"/>